<dbReference type="EMBL" id="RXNV01000007">
    <property type="protein sequence ID" value="RTR30639.1"/>
    <property type="molecule type" value="Genomic_DNA"/>
</dbReference>
<sequence length="67" mass="7826">MSYTAPAPKQLNFTVNQHLYQTSNHYRCRVDYVIKLLGSQEMAANHQCLNYRADVINEEKDFVLGYN</sequence>
<reference evidence="1 2" key="1">
    <citation type="submission" date="2018-12" db="EMBL/GenBank/DDBJ databases">
        <authorList>
            <person name="Yu L."/>
        </authorList>
    </citation>
    <scope>NUCLEOTIDE SEQUENCE [LARGE SCALE GENOMIC DNA]</scope>
    <source>
        <strain evidence="1 2">HAW-EB5</strain>
    </source>
</reference>
<organism evidence="1 2">
    <name type="scientific">Shewanella atlantica</name>
    <dbReference type="NCBI Taxonomy" id="271099"/>
    <lineage>
        <taxon>Bacteria</taxon>
        <taxon>Pseudomonadati</taxon>
        <taxon>Pseudomonadota</taxon>
        <taxon>Gammaproteobacteria</taxon>
        <taxon>Alteromonadales</taxon>
        <taxon>Shewanellaceae</taxon>
        <taxon>Shewanella</taxon>
    </lineage>
</organism>
<accession>A0A3S0KHI4</accession>
<evidence type="ECO:0000313" key="2">
    <source>
        <dbReference type="Proteomes" id="UP000282060"/>
    </source>
</evidence>
<dbReference type="OrthoDB" id="6266904at2"/>
<dbReference type="AlphaFoldDB" id="A0A3S0KHI4"/>
<name>A0A3S0KHI4_9GAMM</name>
<gene>
    <name evidence="1" type="ORF">EKG39_15585</name>
</gene>
<keyword evidence="2" id="KW-1185">Reference proteome</keyword>
<dbReference type="RefSeq" id="WP_126506779.1">
    <property type="nucleotide sequence ID" value="NZ_RXNV01000007.1"/>
</dbReference>
<proteinExistence type="predicted"/>
<evidence type="ECO:0000313" key="1">
    <source>
        <dbReference type="EMBL" id="RTR30639.1"/>
    </source>
</evidence>
<dbReference type="Proteomes" id="UP000282060">
    <property type="component" value="Unassembled WGS sequence"/>
</dbReference>
<protein>
    <submittedName>
        <fullName evidence="1">Uncharacterized protein</fullName>
    </submittedName>
</protein>
<comment type="caution">
    <text evidence="1">The sequence shown here is derived from an EMBL/GenBank/DDBJ whole genome shotgun (WGS) entry which is preliminary data.</text>
</comment>